<dbReference type="EMBL" id="JAYMYS010000008">
    <property type="protein sequence ID" value="KAK7384899.1"/>
    <property type="molecule type" value="Genomic_DNA"/>
</dbReference>
<feature type="domain" description="BURP" evidence="1">
    <location>
        <begin position="635"/>
        <end position="847"/>
    </location>
</feature>
<reference evidence="2 3" key="1">
    <citation type="submission" date="2024-01" db="EMBL/GenBank/DDBJ databases">
        <title>The genomes of 5 underutilized Papilionoideae crops provide insights into root nodulation and disease resistanc.</title>
        <authorList>
            <person name="Jiang F."/>
        </authorList>
    </citation>
    <scope>NUCLEOTIDE SEQUENCE [LARGE SCALE GENOMIC DNA]</scope>
    <source>
        <strain evidence="2">DUOXIRENSHENG_FW03</strain>
        <tissue evidence="2">Leaves</tissue>
    </source>
</reference>
<dbReference type="PANTHER" id="PTHR31236:SF2">
    <property type="entry name" value="BURP DOMAIN PROTEIN RD22"/>
    <property type="match status" value="1"/>
</dbReference>
<protein>
    <recommendedName>
        <fullName evidence="1">BURP domain-containing protein</fullName>
    </recommendedName>
</protein>
<dbReference type="SMART" id="SM01045">
    <property type="entry name" value="BURP"/>
    <property type="match status" value="1"/>
</dbReference>
<dbReference type="AlphaFoldDB" id="A0AAN9X7L2"/>
<organism evidence="2 3">
    <name type="scientific">Psophocarpus tetragonolobus</name>
    <name type="common">Winged bean</name>
    <name type="synonym">Dolichos tetragonolobus</name>
    <dbReference type="NCBI Taxonomy" id="3891"/>
    <lineage>
        <taxon>Eukaryota</taxon>
        <taxon>Viridiplantae</taxon>
        <taxon>Streptophyta</taxon>
        <taxon>Embryophyta</taxon>
        <taxon>Tracheophyta</taxon>
        <taxon>Spermatophyta</taxon>
        <taxon>Magnoliopsida</taxon>
        <taxon>eudicotyledons</taxon>
        <taxon>Gunneridae</taxon>
        <taxon>Pentapetalae</taxon>
        <taxon>rosids</taxon>
        <taxon>fabids</taxon>
        <taxon>Fabales</taxon>
        <taxon>Fabaceae</taxon>
        <taxon>Papilionoideae</taxon>
        <taxon>50 kb inversion clade</taxon>
        <taxon>NPAAA clade</taxon>
        <taxon>indigoferoid/millettioid clade</taxon>
        <taxon>Phaseoleae</taxon>
        <taxon>Psophocarpus</taxon>
    </lineage>
</organism>
<evidence type="ECO:0000313" key="2">
    <source>
        <dbReference type="EMBL" id="KAK7384899.1"/>
    </source>
</evidence>
<dbReference type="Proteomes" id="UP001386955">
    <property type="component" value="Unassembled WGS sequence"/>
</dbReference>
<sequence>MQGTNDAQEELGLVMYNANSDLGLDVQYIPWTKDVNYFLGILSSLAFNGDNVNQHTLVEGLAEALTMFPRPSNTMTPQEYYEGERHCIIVTARDPVPRKMLVTVPEIQGRFVGTQLHTLNADFYTLVEMFGPLAISLSLISPKQHSTFGVIFNLGNNDSPLANTSISTCRTDQFTILLSRNFKEARVALREKKIVDSSVKERVESMRRLNDIRLPIGFDNDLQGNMVTEEQIIEAAKDDRLKSANVPNFSTSEVGISIPPMIASTTTTCIVGERTSKGLVQEKQGNKGVIGNNSRSTTIGVSIINLKDAPLYDKSMFPHSTRNTFTVQPYPSPLMLPSASSIIRHNNSIYPQVPFQLNGFGPLGRPSLGTNMGSPLAPLAPQFNPSDFWPLPESCTIFQDCTQVWEGSLEGKIYKNRLSLHLVKAYRKARYPSMICRGPIDYVFFHLNHFNNLDLFEHLENKNLNGLQSDTKLLEKPFTIYIKATTHFAYQPHLISSLNSKIPNMEFHILPIATIFMLVVATNAALPPEFYWKSMLPTTPMPKAITDLLYPDWREEKDTSVDVGKGGVNVGVVKGNPVQGSGTDVNVGGGDGGVNVITGPKGKPVHVGVGPHSPFDYSYAASETQLHDDPNVALFFLEKNLHHGTKLNLHFTHTSNVEATFLPRSLADSVPFSSNKVSDILEKFSFREGSDEAQVVKNTLNECEGPSLRGEEKLCVTSLESMVDFASSKLGNDNVDAVSTEVRKESGLQQYTMAPGVKKLGQNKAVVCHKENYPYAVFYCHKSDTTRVYSVPLEGADGSRVKAVAVCHTDTSKWNPKHLAFQVLKVQPGTVPVCHFLPQDHVVFVPK</sequence>
<evidence type="ECO:0000313" key="3">
    <source>
        <dbReference type="Proteomes" id="UP001386955"/>
    </source>
</evidence>
<dbReference type="Pfam" id="PF11265">
    <property type="entry name" value="Med25_VWA"/>
    <property type="match status" value="1"/>
</dbReference>
<dbReference type="PROSITE" id="PS51277">
    <property type="entry name" value="BURP"/>
    <property type="match status" value="1"/>
</dbReference>
<name>A0AAN9X7L2_PSOTE</name>
<dbReference type="PANTHER" id="PTHR31236">
    <property type="entry name" value="BURP DOMAIN PROTEIN USPL1-LIKE"/>
    <property type="match status" value="1"/>
</dbReference>
<gene>
    <name evidence="2" type="ORF">VNO78_30602</name>
</gene>
<keyword evidence="3" id="KW-1185">Reference proteome</keyword>
<accession>A0AAN9X7L2</accession>
<dbReference type="Pfam" id="PF03181">
    <property type="entry name" value="BURP"/>
    <property type="match status" value="1"/>
</dbReference>
<dbReference type="InterPro" id="IPR021419">
    <property type="entry name" value="Mediator_Med25_VWA"/>
</dbReference>
<dbReference type="InterPro" id="IPR044816">
    <property type="entry name" value="BURP"/>
</dbReference>
<evidence type="ECO:0000259" key="1">
    <source>
        <dbReference type="PROSITE" id="PS51277"/>
    </source>
</evidence>
<comment type="caution">
    <text evidence="2">The sequence shown here is derived from an EMBL/GenBank/DDBJ whole genome shotgun (WGS) entry which is preliminary data.</text>
</comment>
<dbReference type="InterPro" id="IPR004873">
    <property type="entry name" value="BURP_dom"/>
</dbReference>
<proteinExistence type="predicted"/>